<reference evidence="2 3" key="1">
    <citation type="submission" date="2015-03" db="EMBL/GenBank/DDBJ databases">
        <title>Complete genome sequence of Muricauda lutaonensis CC-HSB-11T, isolated from a coastal hot spring.</title>
        <authorList>
            <person name="Kim K.M."/>
        </authorList>
    </citation>
    <scope>NUCLEOTIDE SEQUENCE [LARGE SCALE GENOMIC DNA]</scope>
    <source>
        <strain evidence="2 3">CC-HSB-11</strain>
    </source>
</reference>
<feature type="chain" id="PRO_5002299875" description="Sensor of ECF-type sigma factor" evidence="1">
    <location>
        <begin position="22"/>
        <end position="147"/>
    </location>
</feature>
<keyword evidence="3" id="KW-1185">Reference proteome</keyword>
<dbReference type="EMBL" id="CP011071">
    <property type="protein sequence ID" value="AKA33776.1"/>
    <property type="molecule type" value="Genomic_DNA"/>
</dbReference>
<gene>
    <name evidence="2" type="ORF">VC82_84</name>
</gene>
<keyword evidence="1" id="KW-0732">Signal</keyword>
<dbReference type="OrthoDB" id="675330at2"/>
<organism evidence="2 3">
    <name type="scientific">Flagellimonas lutaonensis</name>
    <dbReference type="NCBI Taxonomy" id="516051"/>
    <lineage>
        <taxon>Bacteria</taxon>
        <taxon>Pseudomonadati</taxon>
        <taxon>Bacteroidota</taxon>
        <taxon>Flavobacteriia</taxon>
        <taxon>Flavobacteriales</taxon>
        <taxon>Flavobacteriaceae</taxon>
        <taxon>Flagellimonas</taxon>
    </lineage>
</organism>
<evidence type="ECO:0008006" key="4">
    <source>
        <dbReference type="Google" id="ProtNLM"/>
    </source>
</evidence>
<evidence type="ECO:0000313" key="2">
    <source>
        <dbReference type="EMBL" id="AKA33776.1"/>
    </source>
</evidence>
<protein>
    <recommendedName>
        <fullName evidence="4">Sensor of ECF-type sigma factor</fullName>
    </recommendedName>
</protein>
<proteinExistence type="predicted"/>
<evidence type="ECO:0000256" key="1">
    <source>
        <dbReference type="SAM" id="SignalP"/>
    </source>
</evidence>
<dbReference type="AlphaFoldDB" id="A0A0D5YPK9"/>
<dbReference type="Proteomes" id="UP000032726">
    <property type="component" value="Chromosome"/>
</dbReference>
<name>A0A0D5YPK9_9FLAO</name>
<accession>A0A0D5YPK9</accession>
<dbReference type="RefSeq" id="WP_045800642.1">
    <property type="nucleotide sequence ID" value="NZ_CP011071.1"/>
</dbReference>
<sequence>MILNKKFIWIPILLMAVFVQAQDNARDKVKTYKVAFLTERLDLSSQEAQLFWPIYNEHEERMEAFRQKERRQMASRWMDASELSAQEADKLLDELMALQTEKLEANKQYLNKVRKVLSAKKTLLLIKAEEDFKKRLLQQFRKRRGGR</sequence>
<dbReference type="KEGG" id="mlt:VC82_84"/>
<dbReference type="STRING" id="516051.VC82_84"/>
<dbReference type="HOGENOM" id="CLU_112450_0_0_10"/>
<feature type="signal peptide" evidence="1">
    <location>
        <begin position="1"/>
        <end position="21"/>
    </location>
</feature>
<evidence type="ECO:0000313" key="3">
    <source>
        <dbReference type="Proteomes" id="UP000032726"/>
    </source>
</evidence>